<organism evidence="1 2">
    <name type="scientific">Anaeromyxobacter oryzae</name>
    <dbReference type="NCBI Taxonomy" id="2918170"/>
    <lineage>
        <taxon>Bacteria</taxon>
        <taxon>Pseudomonadati</taxon>
        <taxon>Myxococcota</taxon>
        <taxon>Myxococcia</taxon>
        <taxon>Myxococcales</taxon>
        <taxon>Cystobacterineae</taxon>
        <taxon>Anaeromyxobacteraceae</taxon>
        <taxon>Anaeromyxobacter</taxon>
    </lineage>
</organism>
<protein>
    <submittedName>
        <fullName evidence="1">Uncharacterized protein</fullName>
    </submittedName>
</protein>
<keyword evidence="2" id="KW-1185">Reference proteome</keyword>
<reference evidence="2" key="1">
    <citation type="journal article" date="2022" name="Int. J. Syst. Evol. Microbiol.">
        <title>Anaeromyxobacter oryzae sp. nov., Anaeromyxobacter diazotrophicus sp. nov. and Anaeromyxobacter paludicola sp. nov., isolated from paddy soils.</title>
        <authorList>
            <person name="Itoh H."/>
            <person name="Xu Z."/>
            <person name="Mise K."/>
            <person name="Masuda Y."/>
            <person name="Ushijima N."/>
            <person name="Hayakawa C."/>
            <person name="Shiratori Y."/>
            <person name="Senoo K."/>
        </authorList>
    </citation>
    <scope>NUCLEOTIDE SEQUENCE [LARGE SCALE GENOMIC DNA]</scope>
    <source>
        <strain evidence="2">Red232</strain>
    </source>
</reference>
<dbReference type="EMBL" id="AP025591">
    <property type="protein sequence ID" value="BDG01292.1"/>
    <property type="molecule type" value="Genomic_DNA"/>
</dbReference>
<dbReference type="Proteomes" id="UP001162891">
    <property type="component" value="Chromosome"/>
</dbReference>
<sequence>MLTADPVRLRQVFDNLLSNALTAGARFRVPLPVR</sequence>
<evidence type="ECO:0000313" key="1">
    <source>
        <dbReference type="EMBL" id="BDG01292.1"/>
    </source>
</evidence>
<proteinExistence type="predicted"/>
<accession>A0ABM7WPA2</accession>
<evidence type="ECO:0000313" key="2">
    <source>
        <dbReference type="Proteomes" id="UP001162891"/>
    </source>
</evidence>
<dbReference type="InterPro" id="IPR036890">
    <property type="entry name" value="HATPase_C_sf"/>
</dbReference>
<dbReference type="SUPFAM" id="SSF55874">
    <property type="entry name" value="ATPase domain of HSP90 chaperone/DNA topoisomerase II/histidine kinase"/>
    <property type="match status" value="1"/>
</dbReference>
<name>A0ABM7WPA2_9BACT</name>
<gene>
    <name evidence="1" type="ORF">AMOR_02880</name>
</gene>